<dbReference type="NCBIfam" id="TIGR02837">
    <property type="entry name" value="spore_II_R"/>
    <property type="match status" value="1"/>
</dbReference>
<keyword evidence="2" id="KW-1185">Reference proteome</keyword>
<accession>A0A381J5S6</accession>
<organism evidence="1 2">
    <name type="scientific">Clostridium putrefaciens</name>
    <dbReference type="NCBI Taxonomy" id="99675"/>
    <lineage>
        <taxon>Bacteria</taxon>
        <taxon>Bacillati</taxon>
        <taxon>Bacillota</taxon>
        <taxon>Clostridia</taxon>
        <taxon>Eubacteriales</taxon>
        <taxon>Clostridiaceae</taxon>
        <taxon>Clostridium</taxon>
    </lineage>
</organism>
<dbReference type="OrthoDB" id="9793324at2"/>
<dbReference type="Pfam" id="PF09551">
    <property type="entry name" value="Spore_II_R"/>
    <property type="match status" value="1"/>
</dbReference>
<dbReference type="RefSeq" id="WP_115640696.1">
    <property type="nucleotide sequence ID" value="NZ_UFWZ01000001.1"/>
</dbReference>
<dbReference type="InterPro" id="IPR014202">
    <property type="entry name" value="Spore_II_R"/>
</dbReference>
<name>A0A381J5S6_9CLOT</name>
<proteinExistence type="predicted"/>
<dbReference type="AlphaFoldDB" id="A0A381J5S6"/>
<gene>
    <name evidence="1" type="ORF">NCTC9836_00950</name>
</gene>
<sequence>MKKYLVLIIILISTVVGYSFYGQGLNKFDDSNSALIKDKMIRFHVIANSDSIDDQDIKLKVRDKVLEYIYPKLEGSSEIDKSREILKENDEEIKNIALKVLEENNYNYKVESTLSNEIFPVKSYGNITLPQGEYEAYRIILGDGKGQNWWCVMFPPLCFVDITKGEVSNKDTEDIMKNTLSEKEYDMVKRKDKSKIIFKSKIGEVVKDIKIKQSKK</sequence>
<protein>
    <submittedName>
        <fullName evidence="1">Stage II sporulation protein R</fullName>
    </submittedName>
</protein>
<dbReference type="Proteomes" id="UP000254664">
    <property type="component" value="Unassembled WGS sequence"/>
</dbReference>
<reference evidence="1 2" key="1">
    <citation type="submission" date="2018-06" db="EMBL/GenBank/DDBJ databases">
        <authorList>
            <consortium name="Pathogen Informatics"/>
            <person name="Doyle S."/>
        </authorList>
    </citation>
    <scope>NUCLEOTIDE SEQUENCE [LARGE SCALE GENOMIC DNA]</scope>
    <source>
        <strain evidence="1 2">NCTC9836</strain>
    </source>
</reference>
<evidence type="ECO:0000313" key="2">
    <source>
        <dbReference type="Proteomes" id="UP000254664"/>
    </source>
</evidence>
<evidence type="ECO:0000313" key="1">
    <source>
        <dbReference type="EMBL" id="SUY46654.1"/>
    </source>
</evidence>
<dbReference type="EMBL" id="UFWZ01000001">
    <property type="protein sequence ID" value="SUY46654.1"/>
    <property type="molecule type" value="Genomic_DNA"/>
</dbReference>